<evidence type="ECO:0000259" key="2">
    <source>
        <dbReference type="SMART" id="SM00986"/>
    </source>
</evidence>
<protein>
    <submittedName>
        <fullName evidence="3">G/U mismatch-specific uracil-DNA glycosylase</fullName>
    </submittedName>
</protein>
<dbReference type="InterPro" id="IPR005122">
    <property type="entry name" value="Uracil-DNA_glycosylase-like"/>
</dbReference>
<dbReference type="Gene3D" id="3.40.470.10">
    <property type="entry name" value="Uracil-DNA glycosylase-like domain"/>
    <property type="match status" value="1"/>
</dbReference>
<keyword evidence="4" id="KW-1185">Reference proteome</keyword>
<feature type="domain" description="Uracil-DNA glycosylase-like" evidence="2">
    <location>
        <begin position="68"/>
        <end position="219"/>
    </location>
</feature>
<organism evidence="3 4">
    <name type="scientific">Simplicispira metamorpha</name>
    <dbReference type="NCBI Taxonomy" id="80881"/>
    <lineage>
        <taxon>Bacteria</taxon>
        <taxon>Pseudomonadati</taxon>
        <taxon>Pseudomonadota</taxon>
        <taxon>Betaproteobacteria</taxon>
        <taxon>Burkholderiales</taxon>
        <taxon>Comamonadaceae</taxon>
        <taxon>Simplicispira</taxon>
    </lineage>
</organism>
<gene>
    <name evidence="3" type="ORF">EV674_10475</name>
</gene>
<evidence type="ECO:0000313" key="4">
    <source>
        <dbReference type="Proteomes" id="UP000295182"/>
    </source>
</evidence>
<feature type="region of interest" description="Disordered" evidence="1">
    <location>
        <begin position="1"/>
        <end position="32"/>
    </location>
</feature>
<dbReference type="NCBIfam" id="TIGR04274">
    <property type="entry name" value="hypoxanDNAglyco"/>
    <property type="match status" value="1"/>
</dbReference>
<reference evidence="3 4" key="1">
    <citation type="submission" date="2019-03" db="EMBL/GenBank/DDBJ databases">
        <title>Genomic Encyclopedia of Type Strains, Phase IV (KMG-IV): sequencing the most valuable type-strain genomes for metagenomic binning, comparative biology and taxonomic classification.</title>
        <authorList>
            <person name="Goeker M."/>
        </authorList>
    </citation>
    <scope>NUCLEOTIDE SEQUENCE [LARGE SCALE GENOMIC DNA]</scope>
    <source>
        <strain evidence="3 4">DSM 1837</strain>
    </source>
</reference>
<dbReference type="SMART" id="SM00987">
    <property type="entry name" value="UreE_C"/>
    <property type="match status" value="1"/>
</dbReference>
<evidence type="ECO:0000256" key="1">
    <source>
        <dbReference type="SAM" id="MobiDB-lite"/>
    </source>
</evidence>
<evidence type="ECO:0000313" key="3">
    <source>
        <dbReference type="EMBL" id="TCP19616.1"/>
    </source>
</evidence>
<feature type="compositionally biased region" description="Basic residues" evidence="1">
    <location>
        <begin position="16"/>
        <end position="26"/>
    </location>
</feature>
<dbReference type="InterPro" id="IPR026353">
    <property type="entry name" value="Hypoxan-DNA_Glyclase"/>
</dbReference>
<dbReference type="Pfam" id="PF03167">
    <property type="entry name" value="UDG"/>
    <property type="match status" value="1"/>
</dbReference>
<dbReference type="EMBL" id="SLXH01000004">
    <property type="protein sequence ID" value="TCP19616.1"/>
    <property type="molecule type" value="Genomic_DNA"/>
</dbReference>
<name>A0A4V2SKH9_9BURK</name>
<dbReference type="Proteomes" id="UP000295182">
    <property type="component" value="Unassembled WGS sequence"/>
</dbReference>
<comment type="caution">
    <text evidence="3">The sequence shown here is derived from an EMBL/GenBank/DDBJ whole genome shotgun (WGS) entry which is preliminary data.</text>
</comment>
<accession>A0A4V2SKH9</accession>
<dbReference type="InterPro" id="IPR036895">
    <property type="entry name" value="Uracil-DNA_glycosylase-like_sf"/>
</dbReference>
<sequence length="225" mass="24624">MGAQWPTHRAPPQARRAGRWRRGGKIHPRDMTHSRSPFVQRLAPEAAPAHAGVLPAAAPLPRLVGLAPVVGPDTVVLVLGSFPGVASLRAQQYYAHPQNQFWRLLQSLWPQHTLPAREDYGARCDWLLARGLGLWDVYRACERSGSLDAQIRHAEVNDFSGLRLRCPRLAAIAHNGAESFRHARSTAALGVPVVKLPSTSPANASWSFERKRAAWAQALAADGLL</sequence>
<dbReference type="CDD" id="cd10032">
    <property type="entry name" value="UDG-F6_HDG"/>
    <property type="match status" value="1"/>
</dbReference>
<dbReference type="SMART" id="SM00986">
    <property type="entry name" value="UDG"/>
    <property type="match status" value="1"/>
</dbReference>
<proteinExistence type="predicted"/>
<dbReference type="AlphaFoldDB" id="A0A4V2SKH9"/>
<dbReference type="SUPFAM" id="SSF52141">
    <property type="entry name" value="Uracil-DNA glycosylase-like"/>
    <property type="match status" value="1"/>
</dbReference>